<keyword evidence="6" id="KW-1185">Reference proteome</keyword>
<evidence type="ECO:0000256" key="2">
    <source>
        <dbReference type="ARBA" id="ARBA00022679"/>
    </source>
</evidence>
<dbReference type="PANTHER" id="PTHR11783">
    <property type="entry name" value="SULFOTRANSFERASE SULT"/>
    <property type="match status" value="1"/>
</dbReference>
<comment type="caution">
    <text evidence="5">The sequence shown here is derived from an EMBL/GenBank/DDBJ whole genome shotgun (WGS) entry which is preliminary data.</text>
</comment>
<organism evidence="5 6">
    <name type="scientific">Mikania micrantha</name>
    <name type="common">bitter vine</name>
    <dbReference type="NCBI Taxonomy" id="192012"/>
    <lineage>
        <taxon>Eukaryota</taxon>
        <taxon>Viridiplantae</taxon>
        <taxon>Streptophyta</taxon>
        <taxon>Embryophyta</taxon>
        <taxon>Tracheophyta</taxon>
        <taxon>Spermatophyta</taxon>
        <taxon>Magnoliopsida</taxon>
        <taxon>eudicotyledons</taxon>
        <taxon>Gunneridae</taxon>
        <taxon>Pentapetalae</taxon>
        <taxon>asterids</taxon>
        <taxon>campanulids</taxon>
        <taxon>Asterales</taxon>
        <taxon>Asteraceae</taxon>
        <taxon>Asteroideae</taxon>
        <taxon>Heliantheae alliance</taxon>
        <taxon>Eupatorieae</taxon>
        <taxon>Mikania</taxon>
    </lineage>
</organism>
<evidence type="ECO:0000256" key="1">
    <source>
        <dbReference type="ARBA" id="ARBA00005771"/>
    </source>
</evidence>
<protein>
    <recommendedName>
        <fullName evidence="3">Sulfotransferase</fullName>
        <ecNumber evidence="3">2.8.2.-</ecNumber>
    </recommendedName>
</protein>
<dbReference type="AlphaFoldDB" id="A0A5N6LWU2"/>
<keyword evidence="2 3" id="KW-0808">Transferase</keyword>
<dbReference type="EMBL" id="SZYD01000018">
    <property type="protein sequence ID" value="KAD2806083.1"/>
    <property type="molecule type" value="Genomic_DNA"/>
</dbReference>
<dbReference type="EC" id="2.8.2.-" evidence="3"/>
<evidence type="ECO:0000313" key="6">
    <source>
        <dbReference type="Proteomes" id="UP000326396"/>
    </source>
</evidence>
<evidence type="ECO:0000259" key="4">
    <source>
        <dbReference type="Pfam" id="PF00685"/>
    </source>
</evidence>
<dbReference type="OrthoDB" id="205623at2759"/>
<gene>
    <name evidence="5" type="ORF">E3N88_39460</name>
</gene>
<comment type="similarity">
    <text evidence="1 3">Belongs to the sulfotransferase 1 family.</text>
</comment>
<dbReference type="SUPFAM" id="SSF52540">
    <property type="entry name" value="P-loop containing nucleoside triphosphate hydrolases"/>
    <property type="match status" value="1"/>
</dbReference>
<accession>A0A5N6LWU2</accession>
<dbReference type="InterPro" id="IPR000863">
    <property type="entry name" value="Sulfotransferase_dom"/>
</dbReference>
<evidence type="ECO:0000313" key="5">
    <source>
        <dbReference type="EMBL" id="KAD2806083.1"/>
    </source>
</evidence>
<dbReference type="Proteomes" id="UP000326396">
    <property type="component" value="Linkage Group LG8"/>
</dbReference>
<proteinExistence type="inferred from homology"/>
<dbReference type="Gene3D" id="3.40.50.300">
    <property type="entry name" value="P-loop containing nucleotide triphosphate hydrolases"/>
    <property type="match status" value="1"/>
</dbReference>
<name>A0A5N6LWU2_9ASTR</name>
<dbReference type="Pfam" id="PF00685">
    <property type="entry name" value="Sulfotransfer_1"/>
    <property type="match status" value="1"/>
</dbReference>
<sequence>METTKTKVECDKEMEELIKTLPQHSCRWLQGTTILYKYQDFWCLQDLLKGTISAQQSFKARPNDVFLCSFPKSGTTWLKALVFAIITRENFAKSMSPLLTTLPHDCIPSLGRTNLEQIQQYQNKSCFTTPISTHLPHHFLPESILTSNCKIVYIYRNMKDVIVSFYHFARGISKLSMEDAPFEEAFDEFYHEISYFGQYLDHILGYWKASLERPEMFHFVKYEDMKNNPTNNVKKLAEFVGHPFTNEEEKEGVIENIIKLCSFENLSGLEVNKSDSFKGSLPIENRLFFRKAEVGDWKNYFTDEMSEKIDKLIDEKLSGTGLVLK</sequence>
<evidence type="ECO:0000256" key="3">
    <source>
        <dbReference type="RuleBase" id="RU361155"/>
    </source>
</evidence>
<dbReference type="InterPro" id="IPR027417">
    <property type="entry name" value="P-loop_NTPase"/>
</dbReference>
<reference evidence="5 6" key="1">
    <citation type="submission" date="2019-05" db="EMBL/GenBank/DDBJ databases">
        <title>Mikania micrantha, genome provides insights into the molecular mechanism of rapid growth.</title>
        <authorList>
            <person name="Liu B."/>
        </authorList>
    </citation>
    <scope>NUCLEOTIDE SEQUENCE [LARGE SCALE GENOMIC DNA]</scope>
    <source>
        <strain evidence="5">NLD-2019</strain>
        <tissue evidence="5">Leaf</tissue>
    </source>
</reference>
<feature type="domain" description="Sulfotransferase" evidence="4">
    <location>
        <begin position="62"/>
        <end position="321"/>
    </location>
</feature>
<dbReference type="GO" id="GO:0008146">
    <property type="term" value="F:sulfotransferase activity"/>
    <property type="evidence" value="ECO:0007669"/>
    <property type="project" value="InterPro"/>
</dbReference>